<protein>
    <recommendedName>
        <fullName evidence="3">gluconokinase</fullName>
        <ecNumber evidence="3">2.7.1.12</ecNumber>
    </recommendedName>
    <alternativeName>
        <fullName evidence="8">Gluconate kinase</fullName>
    </alternativeName>
</protein>
<keyword evidence="7" id="KW-0067">ATP-binding</keyword>
<evidence type="ECO:0000256" key="1">
    <source>
        <dbReference type="ARBA" id="ARBA00004875"/>
    </source>
</evidence>
<keyword evidence="6 11" id="KW-0418">Kinase</keyword>
<dbReference type="InterPro" id="IPR006001">
    <property type="entry name" value="Therm_gnt_kin"/>
</dbReference>
<dbReference type="GO" id="GO:0046316">
    <property type="term" value="F:gluconokinase activity"/>
    <property type="evidence" value="ECO:0007669"/>
    <property type="project" value="UniProtKB-EC"/>
</dbReference>
<keyword evidence="4" id="KW-0808">Transferase</keyword>
<dbReference type="STRING" id="71717.A0A4Y7T2Y3"/>
<evidence type="ECO:0000256" key="6">
    <source>
        <dbReference type="ARBA" id="ARBA00022777"/>
    </source>
</evidence>
<organism evidence="11 12">
    <name type="scientific">Coprinellus micaceus</name>
    <name type="common">Glistening ink-cap mushroom</name>
    <name type="synonym">Coprinus micaceus</name>
    <dbReference type="NCBI Taxonomy" id="71717"/>
    <lineage>
        <taxon>Eukaryota</taxon>
        <taxon>Fungi</taxon>
        <taxon>Dikarya</taxon>
        <taxon>Basidiomycota</taxon>
        <taxon>Agaricomycotina</taxon>
        <taxon>Agaricomycetes</taxon>
        <taxon>Agaricomycetidae</taxon>
        <taxon>Agaricales</taxon>
        <taxon>Agaricineae</taxon>
        <taxon>Psathyrellaceae</taxon>
        <taxon>Coprinellus</taxon>
    </lineage>
</organism>
<dbReference type="EC" id="2.7.1.12" evidence="3"/>
<proteinExistence type="inferred from homology"/>
<feature type="compositionally biased region" description="Low complexity" evidence="10">
    <location>
        <begin position="148"/>
        <end position="161"/>
    </location>
</feature>
<dbReference type="Proteomes" id="UP000298030">
    <property type="component" value="Unassembled WGS sequence"/>
</dbReference>
<reference evidence="11 12" key="1">
    <citation type="journal article" date="2019" name="Nat. Ecol. Evol.">
        <title>Megaphylogeny resolves global patterns of mushroom evolution.</title>
        <authorList>
            <person name="Varga T."/>
            <person name="Krizsan K."/>
            <person name="Foldi C."/>
            <person name="Dima B."/>
            <person name="Sanchez-Garcia M."/>
            <person name="Sanchez-Ramirez S."/>
            <person name="Szollosi G.J."/>
            <person name="Szarkandi J.G."/>
            <person name="Papp V."/>
            <person name="Albert L."/>
            <person name="Andreopoulos W."/>
            <person name="Angelini C."/>
            <person name="Antonin V."/>
            <person name="Barry K.W."/>
            <person name="Bougher N.L."/>
            <person name="Buchanan P."/>
            <person name="Buyck B."/>
            <person name="Bense V."/>
            <person name="Catcheside P."/>
            <person name="Chovatia M."/>
            <person name="Cooper J."/>
            <person name="Damon W."/>
            <person name="Desjardin D."/>
            <person name="Finy P."/>
            <person name="Geml J."/>
            <person name="Haridas S."/>
            <person name="Hughes K."/>
            <person name="Justo A."/>
            <person name="Karasinski D."/>
            <person name="Kautmanova I."/>
            <person name="Kiss B."/>
            <person name="Kocsube S."/>
            <person name="Kotiranta H."/>
            <person name="LaButti K.M."/>
            <person name="Lechner B.E."/>
            <person name="Liimatainen K."/>
            <person name="Lipzen A."/>
            <person name="Lukacs Z."/>
            <person name="Mihaltcheva S."/>
            <person name="Morgado L.N."/>
            <person name="Niskanen T."/>
            <person name="Noordeloos M.E."/>
            <person name="Ohm R.A."/>
            <person name="Ortiz-Santana B."/>
            <person name="Ovrebo C."/>
            <person name="Racz N."/>
            <person name="Riley R."/>
            <person name="Savchenko A."/>
            <person name="Shiryaev A."/>
            <person name="Soop K."/>
            <person name="Spirin V."/>
            <person name="Szebenyi C."/>
            <person name="Tomsovsky M."/>
            <person name="Tulloss R.E."/>
            <person name="Uehling J."/>
            <person name="Grigoriev I.V."/>
            <person name="Vagvolgyi C."/>
            <person name="Papp T."/>
            <person name="Martin F.M."/>
            <person name="Miettinen O."/>
            <person name="Hibbett D.S."/>
            <person name="Nagy L.G."/>
        </authorList>
    </citation>
    <scope>NUCLEOTIDE SEQUENCE [LARGE SCALE GENOMIC DNA]</scope>
    <source>
        <strain evidence="11 12">FP101781</strain>
    </source>
</reference>
<dbReference type="SUPFAM" id="SSF52540">
    <property type="entry name" value="P-loop containing nucleoside triphosphate hydrolases"/>
    <property type="match status" value="1"/>
</dbReference>
<dbReference type="UniPathway" id="UPA00792"/>
<evidence type="ECO:0000256" key="7">
    <source>
        <dbReference type="ARBA" id="ARBA00022840"/>
    </source>
</evidence>
<evidence type="ECO:0000256" key="8">
    <source>
        <dbReference type="ARBA" id="ARBA00029835"/>
    </source>
</evidence>
<dbReference type="InterPro" id="IPR027417">
    <property type="entry name" value="P-loop_NTPase"/>
</dbReference>
<keyword evidence="12" id="KW-1185">Reference proteome</keyword>
<comment type="pathway">
    <text evidence="1">Carbohydrate acid metabolism; D-gluconate degradation.</text>
</comment>
<evidence type="ECO:0000256" key="4">
    <source>
        <dbReference type="ARBA" id="ARBA00022679"/>
    </source>
</evidence>
<dbReference type="EMBL" id="QPFP01000032">
    <property type="protein sequence ID" value="TEB28516.1"/>
    <property type="molecule type" value="Genomic_DNA"/>
</dbReference>
<feature type="compositionally biased region" description="Gly residues" evidence="10">
    <location>
        <begin position="85"/>
        <end position="98"/>
    </location>
</feature>
<dbReference type="CDD" id="cd02021">
    <property type="entry name" value="GntK"/>
    <property type="match status" value="1"/>
</dbReference>
<evidence type="ECO:0000256" key="5">
    <source>
        <dbReference type="ARBA" id="ARBA00022741"/>
    </source>
</evidence>
<feature type="region of interest" description="Disordered" evidence="10">
    <location>
        <begin position="82"/>
        <end position="101"/>
    </location>
</feature>
<evidence type="ECO:0000313" key="12">
    <source>
        <dbReference type="Proteomes" id="UP000298030"/>
    </source>
</evidence>
<comment type="catalytic activity">
    <reaction evidence="9">
        <text>D-gluconate + ATP = 6-phospho-D-gluconate + ADP + H(+)</text>
        <dbReference type="Rhea" id="RHEA:19433"/>
        <dbReference type="ChEBI" id="CHEBI:15378"/>
        <dbReference type="ChEBI" id="CHEBI:18391"/>
        <dbReference type="ChEBI" id="CHEBI:30616"/>
        <dbReference type="ChEBI" id="CHEBI:58759"/>
        <dbReference type="ChEBI" id="CHEBI:456216"/>
        <dbReference type="EC" id="2.7.1.12"/>
    </reaction>
</comment>
<comment type="similarity">
    <text evidence="2">Belongs to the gluconokinase GntK/GntV family.</text>
</comment>
<accession>A0A4Y7T2Y3</accession>
<comment type="caution">
    <text evidence="11">The sequence shown here is derived from an EMBL/GenBank/DDBJ whole genome shotgun (WGS) entry which is preliminary data.</text>
</comment>
<dbReference type="AlphaFoldDB" id="A0A4Y7T2Y3"/>
<dbReference type="GO" id="GO:0005737">
    <property type="term" value="C:cytoplasm"/>
    <property type="evidence" value="ECO:0007669"/>
    <property type="project" value="TreeGrafter"/>
</dbReference>
<dbReference type="OrthoDB" id="275177at2759"/>
<evidence type="ECO:0000256" key="9">
    <source>
        <dbReference type="ARBA" id="ARBA00048090"/>
    </source>
</evidence>
<evidence type="ECO:0000256" key="10">
    <source>
        <dbReference type="SAM" id="MobiDB-lite"/>
    </source>
</evidence>
<name>A0A4Y7T2Y3_COPMI</name>
<dbReference type="GO" id="GO:0005524">
    <property type="term" value="F:ATP binding"/>
    <property type="evidence" value="ECO:0007669"/>
    <property type="project" value="UniProtKB-KW"/>
</dbReference>
<dbReference type="Gene3D" id="3.40.50.300">
    <property type="entry name" value="P-loop containing nucleotide triphosphate hydrolases"/>
    <property type="match status" value="1"/>
</dbReference>
<evidence type="ECO:0000256" key="2">
    <source>
        <dbReference type="ARBA" id="ARBA00008420"/>
    </source>
</evidence>
<sequence>MSIPAEGQKGPVCIVVMGVSGTGKSTLGTALSQSLSLPYIEGDDLHPPSNIAKMSQGTPLDDADREPWLRLIRRRVEESVAGQIREGGSGDGVKGGEGGGDEKLKGVIVGCSSLKRYYRDILRGLAVSPKPDNGEAAHSPPPESLRDASPATLAAAATSPPCRASPNPTAPSTPKIQTFFAFISGPPALLYARMEARPGHFMKASMLDSQLAVLEDPTMTGEEGVIQVSIEDATEVQVEKVREGVSGSGVGFGVIRTEREAEAYPRS</sequence>
<evidence type="ECO:0000256" key="3">
    <source>
        <dbReference type="ARBA" id="ARBA00012054"/>
    </source>
</evidence>
<keyword evidence="5" id="KW-0547">Nucleotide-binding</keyword>
<dbReference type="PANTHER" id="PTHR43442:SF3">
    <property type="entry name" value="GLUCONOKINASE-RELATED"/>
    <property type="match status" value="1"/>
</dbReference>
<feature type="region of interest" description="Disordered" evidence="10">
    <location>
        <begin position="128"/>
        <end position="171"/>
    </location>
</feature>
<dbReference type="PANTHER" id="PTHR43442">
    <property type="entry name" value="GLUCONOKINASE-RELATED"/>
    <property type="match status" value="1"/>
</dbReference>
<gene>
    <name evidence="11" type="ORF">FA13DRAFT_1690721</name>
</gene>
<dbReference type="GO" id="GO:0005975">
    <property type="term" value="P:carbohydrate metabolic process"/>
    <property type="evidence" value="ECO:0007669"/>
    <property type="project" value="InterPro"/>
</dbReference>
<evidence type="ECO:0000313" key="11">
    <source>
        <dbReference type="EMBL" id="TEB28516.1"/>
    </source>
</evidence>